<dbReference type="InterPro" id="IPR027417">
    <property type="entry name" value="P-loop_NTPase"/>
</dbReference>
<dbReference type="InterPro" id="IPR032689">
    <property type="entry name" value="TraG-D_C"/>
</dbReference>
<dbReference type="CDD" id="cd01127">
    <property type="entry name" value="TrwB_TraG_TraD_VirD4"/>
    <property type="match status" value="2"/>
</dbReference>
<dbReference type="InterPro" id="IPR051162">
    <property type="entry name" value="T4SS_component"/>
</dbReference>
<comment type="caution">
    <text evidence="2">The sequence shown here is derived from an EMBL/GenBank/DDBJ whole genome shotgun (WGS) entry which is preliminary data.</text>
</comment>
<reference evidence="2 3" key="1">
    <citation type="journal article" date="2018" name="Aquat. Microb. Ecol.">
        <title>Gammaproteobacterial methanotrophs dominate.</title>
        <authorList>
            <person name="Rissanen A.J."/>
            <person name="Saarenheimo J."/>
            <person name="Tiirola M."/>
            <person name="Peura S."/>
            <person name="Aalto S.L."/>
            <person name="Karvinen A."/>
            <person name="Nykanen H."/>
        </authorList>
    </citation>
    <scope>NUCLEOTIDE SEQUENCE [LARGE SCALE GENOMIC DNA]</scope>
    <source>
        <strain evidence="2">AMbin10</strain>
    </source>
</reference>
<evidence type="ECO:0000259" key="1">
    <source>
        <dbReference type="Pfam" id="PF12696"/>
    </source>
</evidence>
<dbReference type="Proteomes" id="UP000249396">
    <property type="component" value="Unassembled WGS sequence"/>
</dbReference>
<sequence length="536" mass="59150">MTKITSTDRLVRTVRKHPDRLWFGWGFDWGQRHSQLAYEILKRDVSGIIPTDHGRMGAAWVHGLEVKENEVFQPISHTAGHTLIVGTTGAGKTRLFDILVTQAVLRGEAVIVIDPKGDKDLRDCAERACRLSGQPGRFVHFHPAFPENSVRLDPLRNFNRSSEVASRIASVIPGEGGSDPFKAFGQKSLDNIVQGLFALEQRPTLVKLRRYLEGGSATLVVRALERYFDRVLDDGWKNRLNLKAKDTEGRATILVRHYRDTVQAIHPNMDLEGLVSMFEHDRTHFGKMVASLLPVMNMLTSGTLGPLLSPDPNDIDDTRPITDSARIINQAQVAYIGLDSLSDGMVGSAIGSILLADLASVAGDRYNYGVDNRPVNIFVDEAAEVINDPCIQLLNKGRGAKFRLSIATQTFADFAARTGSEAKARQILGNVNNLIALRVMDAETQEYITDNLPKTRLKYIMRTQGVSTHSSNPAVFSGNIGERLMEEEGDLFAPQLLGQLPDLHYIAKLSGGRIVKGRLPVLRSEADEQAKSGKKS</sequence>
<evidence type="ECO:0000313" key="3">
    <source>
        <dbReference type="Proteomes" id="UP000249396"/>
    </source>
</evidence>
<dbReference type="Pfam" id="PF12696">
    <property type="entry name" value="TraG-D_C"/>
    <property type="match status" value="1"/>
</dbReference>
<organism evidence="2 3">
    <name type="scientific">Candidatus Methylumidiphilus alinenensis</name>
    <dbReference type="NCBI Taxonomy" id="2202197"/>
    <lineage>
        <taxon>Bacteria</taxon>
        <taxon>Pseudomonadati</taxon>
        <taxon>Pseudomonadota</taxon>
        <taxon>Gammaproteobacteria</taxon>
        <taxon>Methylococcales</taxon>
        <taxon>Candidatus Methylumidiphilus</taxon>
    </lineage>
</organism>
<dbReference type="AlphaFoldDB" id="A0A2W4RXJ9"/>
<evidence type="ECO:0000313" key="2">
    <source>
        <dbReference type="EMBL" id="PZN84128.1"/>
    </source>
</evidence>
<dbReference type="Gene3D" id="3.40.50.300">
    <property type="entry name" value="P-loop containing nucleotide triphosphate hydrolases"/>
    <property type="match status" value="2"/>
</dbReference>
<dbReference type="PANTHER" id="PTHR30121:SF6">
    <property type="entry name" value="SLR6007 PROTEIN"/>
    <property type="match status" value="1"/>
</dbReference>
<dbReference type="InterPro" id="IPR022458">
    <property type="entry name" value="Conjugative_coupling_TraG/TraD"/>
</dbReference>
<gene>
    <name evidence="2" type="ORF">DM484_03275</name>
</gene>
<dbReference type="Pfam" id="PF12846">
    <property type="entry name" value="AAA_10"/>
    <property type="match status" value="1"/>
</dbReference>
<dbReference type="PANTHER" id="PTHR30121">
    <property type="entry name" value="UNCHARACTERIZED PROTEIN YJGR-RELATED"/>
    <property type="match status" value="1"/>
</dbReference>
<feature type="domain" description="TraD/TraG TraM recognition site" evidence="1">
    <location>
        <begin position="374"/>
        <end position="486"/>
    </location>
</feature>
<proteinExistence type="predicted"/>
<name>A0A2W4RXJ9_9GAMM</name>
<accession>A0A2W4RXJ9</accession>
<dbReference type="NCBIfam" id="TIGR03743">
    <property type="entry name" value="SXT_TraD"/>
    <property type="match status" value="1"/>
</dbReference>
<dbReference type="EMBL" id="QJPH01000164">
    <property type="protein sequence ID" value="PZN84128.1"/>
    <property type="molecule type" value="Genomic_DNA"/>
</dbReference>
<protein>
    <submittedName>
        <fullName evidence="2">Conjugal transfer protein</fullName>
    </submittedName>
</protein>
<dbReference type="SUPFAM" id="SSF52540">
    <property type="entry name" value="P-loop containing nucleoside triphosphate hydrolases"/>
    <property type="match status" value="1"/>
</dbReference>